<name>A0A285R0L7_9SPHN</name>
<dbReference type="Proteomes" id="UP000219494">
    <property type="component" value="Unassembled WGS sequence"/>
</dbReference>
<dbReference type="SUPFAM" id="SSF48452">
    <property type="entry name" value="TPR-like"/>
    <property type="match status" value="1"/>
</dbReference>
<dbReference type="RefSeq" id="WP_097064625.1">
    <property type="nucleotide sequence ID" value="NZ_OBMI01000003.1"/>
</dbReference>
<dbReference type="InterPro" id="IPR010323">
    <property type="entry name" value="DUF924"/>
</dbReference>
<sequence length="192" mass="21684">MVEHLGSGTGEVYDAAQAVLDFWFKEVPPDKQFARDEALDQEINRRFGQWRDDVFANDALGWRSEPETLLAAIILLDQFSRNIYRGSARAFEADPLAESLAHEGIERGWDRTLPPEQAAFLLMPLMHAEHVDAQALSVAKFEELGIEENLHFAREHAAVFERFGRFPGRNEALGRGSTPEEEDYLSQPGAGW</sequence>
<dbReference type="AlphaFoldDB" id="A0A285R0L7"/>
<feature type="region of interest" description="Disordered" evidence="1">
    <location>
        <begin position="170"/>
        <end position="192"/>
    </location>
</feature>
<dbReference type="Pfam" id="PF06041">
    <property type="entry name" value="DUF924"/>
    <property type="match status" value="1"/>
</dbReference>
<dbReference type="Gene3D" id="1.20.58.320">
    <property type="entry name" value="TPR-like"/>
    <property type="match status" value="1"/>
</dbReference>
<reference evidence="2 3" key="1">
    <citation type="submission" date="2017-07" db="EMBL/GenBank/DDBJ databases">
        <authorList>
            <person name="Sun Z.S."/>
            <person name="Albrecht U."/>
            <person name="Echele G."/>
            <person name="Lee C.C."/>
        </authorList>
    </citation>
    <scope>NUCLEOTIDE SEQUENCE [LARGE SCALE GENOMIC DNA]</scope>
    <source>
        <strain evidence="2 3">CGMCC 1.12672</strain>
    </source>
</reference>
<evidence type="ECO:0000313" key="3">
    <source>
        <dbReference type="Proteomes" id="UP000219494"/>
    </source>
</evidence>
<dbReference type="InterPro" id="IPR011990">
    <property type="entry name" value="TPR-like_helical_dom_sf"/>
</dbReference>
<dbReference type="OrthoDB" id="7593450at2"/>
<accession>A0A285R0L7</accession>
<keyword evidence="3" id="KW-1185">Reference proteome</keyword>
<protein>
    <submittedName>
        <fullName evidence="2">Uncharacterized conserved protein, DUF924 family</fullName>
    </submittedName>
</protein>
<dbReference type="EMBL" id="OBMI01000003">
    <property type="protein sequence ID" value="SOB87656.1"/>
    <property type="molecule type" value="Genomic_DNA"/>
</dbReference>
<organism evidence="2 3">
    <name type="scientific">Sphingomonas guangdongensis</name>
    <dbReference type="NCBI Taxonomy" id="1141890"/>
    <lineage>
        <taxon>Bacteria</taxon>
        <taxon>Pseudomonadati</taxon>
        <taxon>Pseudomonadota</taxon>
        <taxon>Alphaproteobacteria</taxon>
        <taxon>Sphingomonadales</taxon>
        <taxon>Sphingomonadaceae</taxon>
        <taxon>Sphingomonas</taxon>
    </lineage>
</organism>
<dbReference type="Gene3D" id="1.25.40.10">
    <property type="entry name" value="Tetratricopeptide repeat domain"/>
    <property type="match status" value="1"/>
</dbReference>
<evidence type="ECO:0000256" key="1">
    <source>
        <dbReference type="SAM" id="MobiDB-lite"/>
    </source>
</evidence>
<evidence type="ECO:0000313" key="2">
    <source>
        <dbReference type="EMBL" id="SOB87656.1"/>
    </source>
</evidence>
<proteinExistence type="predicted"/>
<gene>
    <name evidence="2" type="ORF">SAMN06297144_2792</name>
</gene>